<keyword evidence="2" id="KW-0964">Secreted</keyword>
<dbReference type="Gene3D" id="3.40.50.1820">
    <property type="entry name" value="alpha/beta hydrolase"/>
    <property type="match status" value="1"/>
</dbReference>
<dbReference type="InterPro" id="IPR000801">
    <property type="entry name" value="Esterase-like"/>
</dbReference>
<dbReference type="EMBL" id="JAVDXZ010000001">
    <property type="protein sequence ID" value="MDR7330842.1"/>
    <property type="molecule type" value="Genomic_DNA"/>
</dbReference>
<protein>
    <submittedName>
        <fullName evidence="9">Polyhydroxybutyrate depolymerase</fullName>
    </submittedName>
</protein>
<feature type="signal peptide" evidence="8">
    <location>
        <begin position="1"/>
        <end position="19"/>
    </location>
</feature>
<dbReference type="PROSITE" id="PS51257">
    <property type="entry name" value="PROKAR_LIPOPROTEIN"/>
    <property type="match status" value="1"/>
</dbReference>
<dbReference type="RefSeq" id="WP_290196936.1">
    <property type="nucleotide sequence ID" value="NZ_CP047654.1"/>
</dbReference>
<dbReference type="InterPro" id="IPR029058">
    <property type="entry name" value="AB_hydrolase_fold"/>
</dbReference>
<dbReference type="PANTHER" id="PTHR38050">
    <property type="match status" value="1"/>
</dbReference>
<keyword evidence="3" id="KW-0858">Xylan degradation</keyword>
<evidence type="ECO:0000256" key="6">
    <source>
        <dbReference type="ARBA" id="ARBA00023277"/>
    </source>
</evidence>
<dbReference type="SUPFAM" id="SSF53474">
    <property type="entry name" value="alpha/beta-Hydrolases"/>
    <property type="match status" value="1"/>
</dbReference>
<name>A0ABU2A0Y0_9CORY</name>
<feature type="chain" id="PRO_5047415065" evidence="8">
    <location>
        <begin position="20"/>
        <end position="318"/>
    </location>
</feature>
<keyword evidence="6" id="KW-0119">Carbohydrate metabolism</keyword>
<comment type="subcellular location">
    <subcellularLocation>
        <location evidence="1">Secreted</location>
    </subcellularLocation>
</comment>
<evidence type="ECO:0000256" key="8">
    <source>
        <dbReference type="SAM" id="SignalP"/>
    </source>
</evidence>
<dbReference type="InterPro" id="IPR043595">
    <property type="entry name" value="FaeB/C/D"/>
</dbReference>
<sequence>MARVRLATAVLLLSLTLTACGTTTQEDISHPDHSDATELNVVSEWPEADIVPVAAGDSAIVKFRSAGRDRSFILSVPASYDPAVSWPVVFAFHGKDETAAKTRSYTQLDRSESLVVYGEGVARAWAPAPYAETSIQDDITYVRDILAMVSANYTVGENRVAATGFSNGGGFAVLLGCRAPELVSAVAPVGAAFYDDVFANCSHQPIPFLGVHGTDDAVKNYGGGSSFDQSYKSNFEVYRIMRERNGCSGEGEFTQDTPSAVHVTYESCDAPLVHIRNEGGTHRWPGTTYDPTPGMPIGYTTDLILGFFDVLADRPQQK</sequence>
<evidence type="ECO:0000256" key="3">
    <source>
        <dbReference type="ARBA" id="ARBA00022651"/>
    </source>
</evidence>
<organism evidence="9 10">
    <name type="scientific">Corynebacterium guangdongense</name>
    <dbReference type="NCBI Taxonomy" id="1783348"/>
    <lineage>
        <taxon>Bacteria</taxon>
        <taxon>Bacillati</taxon>
        <taxon>Actinomycetota</taxon>
        <taxon>Actinomycetes</taxon>
        <taxon>Mycobacteriales</taxon>
        <taxon>Corynebacteriaceae</taxon>
        <taxon>Corynebacterium</taxon>
    </lineage>
</organism>
<reference evidence="9" key="1">
    <citation type="submission" date="2023-07" db="EMBL/GenBank/DDBJ databases">
        <title>Sequencing the genomes of 1000 actinobacteria strains.</title>
        <authorList>
            <person name="Klenk H.-P."/>
        </authorList>
    </citation>
    <scope>NUCLEOTIDE SEQUENCE</scope>
    <source>
        <strain evidence="9">DSM 107476</strain>
    </source>
</reference>
<evidence type="ECO:0000256" key="5">
    <source>
        <dbReference type="ARBA" id="ARBA00022801"/>
    </source>
</evidence>
<evidence type="ECO:0000256" key="7">
    <source>
        <dbReference type="ARBA" id="ARBA00023326"/>
    </source>
</evidence>
<evidence type="ECO:0000256" key="4">
    <source>
        <dbReference type="ARBA" id="ARBA00022729"/>
    </source>
</evidence>
<keyword evidence="5" id="KW-0378">Hydrolase</keyword>
<evidence type="ECO:0000313" key="9">
    <source>
        <dbReference type="EMBL" id="MDR7330842.1"/>
    </source>
</evidence>
<accession>A0ABU2A0Y0</accession>
<keyword evidence="10" id="KW-1185">Reference proteome</keyword>
<keyword evidence="7" id="KW-0624">Polysaccharide degradation</keyword>
<comment type="caution">
    <text evidence="9">The sequence shown here is derived from an EMBL/GenBank/DDBJ whole genome shotgun (WGS) entry which is preliminary data.</text>
</comment>
<dbReference type="PANTHER" id="PTHR38050:SF2">
    <property type="entry name" value="FERULOYL ESTERASE C-RELATED"/>
    <property type="match status" value="1"/>
</dbReference>
<evidence type="ECO:0000256" key="2">
    <source>
        <dbReference type="ARBA" id="ARBA00022525"/>
    </source>
</evidence>
<evidence type="ECO:0000256" key="1">
    <source>
        <dbReference type="ARBA" id="ARBA00004613"/>
    </source>
</evidence>
<gene>
    <name evidence="9" type="ORF">J2S39_002518</name>
</gene>
<proteinExistence type="predicted"/>
<dbReference type="Pfam" id="PF00756">
    <property type="entry name" value="Esterase"/>
    <property type="match status" value="1"/>
</dbReference>
<keyword evidence="4 8" id="KW-0732">Signal</keyword>
<evidence type="ECO:0000313" key="10">
    <source>
        <dbReference type="Proteomes" id="UP001180840"/>
    </source>
</evidence>
<dbReference type="Proteomes" id="UP001180840">
    <property type="component" value="Unassembled WGS sequence"/>
</dbReference>